<accession>A0A1Y6L4W8</accession>
<sequence>MEGYQQAIGKQVRYEDMPWPMGMENEGGLVRPIAAAPARLLPMRAKEIAQPHCLLFFLQKESGFAAPLMKCFIAHLTRNVSAKTTVSYTSSVFIISTSPITPENRIMMPSSRFMLPLLSISIILLLIAHQLDFSSSSSSLLPRPPKVFVLGLSKTGTTSIGDALEILGYRRLGWADTRSRIMVHTWMNGDKATNLELSQLWDAFEDLPWPVMYREMAEKYPDAKFLLSRRKDEETWLRSMAVHVGRGKWKPYAYFYGADTFEGNEDTMRQAYRDHMRDVRAFFNDKPDRLWEMSIDDDGDVNWDVLCQIAQCSGGKPPKVQFPRSNTQATWERGWLDESRRWVEGWIVTKIEELITHHCYHGEWQVFVKPLMRAIGSMYMLDGGRRMTAQQCPTSFGEFA</sequence>
<evidence type="ECO:0000313" key="2">
    <source>
        <dbReference type="Proteomes" id="UP000215453"/>
    </source>
</evidence>
<dbReference type="SUPFAM" id="SSF52540">
    <property type="entry name" value="P-loop containing nucleoside triphosphate hydrolases"/>
    <property type="match status" value="1"/>
</dbReference>
<dbReference type="EMBL" id="LT882676">
    <property type="protein sequence ID" value="SMY19543.1"/>
    <property type="molecule type" value="Genomic_DNA"/>
</dbReference>
<dbReference type="Proteomes" id="UP000215453">
    <property type="component" value="Chromosome 1"/>
</dbReference>
<dbReference type="AlphaFoldDB" id="A0A1Y6L4W8"/>
<dbReference type="Pfam" id="PF17784">
    <property type="entry name" value="Sulfotransfer_4"/>
    <property type="match status" value="2"/>
</dbReference>
<proteinExistence type="predicted"/>
<protein>
    <recommendedName>
        <fullName evidence="3">P-loop containing nucleoside triphosphate hydrolase protein</fullName>
    </recommendedName>
</protein>
<gene>
    <name evidence="1" type="ORF">ZT1A5_G978</name>
</gene>
<reference evidence="1 2" key="1">
    <citation type="submission" date="2016-10" db="EMBL/GenBank/DDBJ databases">
        <authorList>
            <person name="Varghese N."/>
        </authorList>
    </citation>
    <scope>NUCLEOTIDE SEQUENCE [LARGE SCALE GENOMIC DNA]</scope>
</reference>
<organism evidence="1 2">
    <name type="scientific">Zymoseptoria tritici ST99CH_1A5</name>
    <dbReference type="NCBI Taxonomy" id="1276529"/>
    <lineage>
        <taxon>Eukaryota</taxon>
        <taxon>Fungi</taxon>
        <taxon>Dikarya</taxon>
        <taxon>Ascomycota</taxon>
        <taxon>Pezizomycotina</taxon>
        <taxon>Dothideomycetes</taxon>
        <taxon>Dothideomycetidae</taxon>
        <taxon>Mycosphaerellales</taxon>
        <taxon>Mycosphaerellaceae</taxon>
        <taxon>Zymoseptoria</taxon>
    </lineage>
</organism>
<dbReference type="InterPro" id="IPR027417">
    <property type="entry name" value="P-loop_NTPase"/>
</dbReference>
<dbReference type="Gene3D" id="3.40.50.300">
    <property type="entry name" value="P-loop containing nucleotide triphosphate hydrolases"/>
    <property type="match status" value="1"/>
</dbReference>
<dbReference type="PANTHER" id="PTHR36978">
    <property type="entry name" value="P-LOOP CONTAINING NUCLEOTIDE TRIPHOSPHATE HYDROLASE"/>
    <property type="match status" value="1"/>
</dbReference>
<name>A0A1Y6L4W8_ZYMTR</name>
<evidence type="ECO:0008006" key="3">
    <source>
        <dbReference type="Google" id="ProtNLM"/>
    </source>
</evidence>
<evidence type="ECO:0000313" key="1">
    <source>
        <dbReference type="EMBL" id="SMY19543.1"/>
    </source>
</evidence>
<dbReference type="PANTHER" id="PTHR36978:SF4">
    <property type="entry name" value="P-LOOP CONTAINING NUCLEOSIDE TRIPHOSPHATE HYDROLASE PROTEIN"/>
    <property type="match status" value="1"/>
</dbReference>
<dbReference type="InterPro" id="IPR040632">
    <property type="entry name" value="Sulfotransfer_4"/>
</dbReference>